<evidence type="ECO:0000256" key="3">
    <source>
        <dbReference type="ARBA" id="ARBA00022989"/>
    </source>
</evidence>
<comment type="subcellular location">
    <subcellularLocation>
        <location evidence="1">Membrane</location>
        <topology evidence="1">Multi-pass membrane protein</topology>
    </subcellularLocation>
</comment>
<evidence type="ECO:0000313" key="7">
    <source>
        <dbReference type="Proteomes" id="UP000199206"/>
    </source>
</evidence>
<evidence type="ECO:0000256" key="4">
    <source>
        <dbReference type="ARBA" id="ARBA00023136"/>
    </source>
</evidence>
<dbReference type="STRING" id="1166340.SAMN05192583_2765"/>
<evidence type="ECO:0000313" key="6">
    <source>
        <dbReference type="EMBL" id="SEN43369.1"/>
    </source>
</evidence>
<dbReference type="AlphaFoldDB" id="A0A1H8GHU0"/>
<dbReference type="GO" id="GO:0016020">
    <property type="term" value="C:membrane"/>
    <property type="evidence" value="ECO:0007669"/>
    <property type="project" value="UniProtKB-SubCell"/>
</dbReference>
<feature type="transmembrane region" description="Helical" evidence="5">
    <location>
        <begin position="122"/>
        <end position="139"/>
    </location>
</feature>
<keyword evidence="7" id="KW-1185">Reference proteome</keyword>
<dbReference type="EMBL" id="FOCF01000007">
    <property type="protein sequence ID" value="SEN43369.1"/>
    <property type="molecule type" value="Genomic_DNA"/>
</dbReference>
<keyword evidence="2 5" id="KW-0812">Transmembrane</keyword>
<feature type="transmembrane region" description="Helical" evidence="5">
    <location>
        <begin position="20"/>
        <end position="39"/>
    </location>
</feature>
<proteinExistence type="predicted"/>
<gene>
    <name evidence="6" type="ORF">SAMN05192583_2765</name>
</gene>
<name>A0A1H8GHU0_9SPHN</name>
<organism evidence="6 7">
    <name type="scientific">Sphingomonas gellani</name>
    <dbReference type="NCBI Taxonomy" id="1166340"/>
    <lineage>
        <taxon>Bacteria</taxon>
        <taxon>Pseudomonadati</taxon>
        <taxon>Pseudomonadota</taxon>
        <taxon>Alphaproteobacteria</taxon>
        <taxon>Sphingomonadales</taxon>
        <taxon>Sphingomonadaceae</taxon>
        <taxon>Sphingomonas</taxon>
    </lineage>
</organism>
<accession>A0A1H8GHU0</accession>
<evidence type="ECO:0000256" key="2">
    <source>
        <dbReference type="ARBA" id="ARBA00022692"/>
    </source>
</evidence>
<protein>
    <submittedName>
        <fullName evidence="6">Uncharacterized membrane protein YphA, DoxX/SURF4 family</fullName>
    </submittedName>
</protein>
<dbReference type="RefSeq" id="WP_093666301.1">
    <property type="nucleotide sequence ID" value="NZ_FOCF01000007.1"/>
</dbReference>
<keyword evidence="3 5" id="KW-1133">Transmembrane helix</keyword>
<sequence length="147" mass="16517">MREQQGNDPRWVDVLLDWRWTWTIARLLVVGLYLISGILKLVQFPSAVQEQAAVGLHPPALWAALTILVEIGAPLLILSGRFIWLGAGALGVFTGLAAFIAHHFWTLHGVARFNDMNDFMEHFSIIGGYMMTALVAEHIERTKRARQ</sequence>
<feature type="transmembrane region" description="Helical" evidence="5">
    <location>
        <begin position="82"/>
        <end position="102"/>
    </location>
</feature>
<feature type="transmembrane region" description="Helical" evidence="5">
    <location>
        <begin position="59"/>
        <end position="77"/>
    </location>
</feature>
<dbReference type="Pfam" id="PF07681">
    <property type="entry name" value="DoxX"/>
    <property type="match status" value="1"/>
</dbReference>
<reference evidence="7" key="1">
    <citation type="submission" date="2016-10" db="EMBL/GenBank/DDBJ databases">
        <authorList>
            <person name="Varghese N."/>
            <person name="Submissions S."/>
        </authorList>
    </citation>
    <scope>NUCLEOTIDE SEQUENCE [LARGE SCALE GENOMIC DNA]</scope>
    <source>
        <strain evidence="7">S6-262</strain>
    </source>
</reference>
<dbReference type="OrthoDB" id="7064507at2"/>
<keyword evidence="4 5" id="KW-0472">Membrane</keyword>
<dbReference type="InterPro" id="IPR032808">
    <property type="entry name" value="DoxX"/>
</dbReference>
<evidence type="ECO:0000256" key="1">
    <source>
        <dbReference type="ARBA" id="ARBA00004141"/>
    </source>
</evidence>
<dbReference type="Proteomes" id="UP000199206">
    <property type="component" value="Unassembled WGS sequence"/>
</dbReference>
<evidence type="ECO:0000256" key="5">
    <source>
        <dbReference type="SAM" id="Phobius"/>
    </source>
</evidence>